<protein>
    <submittedName>
        <fullName evidence="1">Uncharacterized protein</fullName>
    </submittedName>
</protein>
<proteinExistence type="predicted"/>
<dbReference type="Proteomes" id="UP000828390">
    <property type="component" value="Unassembled WGS sequence"/>
</dbReference>
<dbReference type="EMBL" id="JAIWYP010000001">
    <property type="protein sequence ID" value="KAH3889520.1"/>
    <property type="molecule type" value="Genomic_DNA"/>
</dbReference>
<keyword evidence="2" id="KW-1185">Reference proteome</keyword>
<accession>A0A9D4N5P2</accession>
<organism evidence="1 2">
    <name type="scientific">Dreissena polymorpha</name>
    <name type="common">Zebra mussel</name>
    <name type="synonym">Mytilus polymorpha</name>
    <dbReference type="NCBI Taxonomy" id="45954"/>
    <lineage>
        <taxon>Eukaryota</taxon>
        <taxon>Metazoa</taxon>
        <taxon>Spiralia</taxon>
        <taxon>Lophotrochozoa</taxon>
        <taxon>Mollusca</taxon>
        <taxon>Bivalvia</taxon>
        <taxon>Autobranchia</taxon>
        <taxon>Heteroconchia</taxon>
        <taxon>Euheterodonta</taxon>
        <taxon>Imparidentia</taxon>
        <taxon>Neoheterodontei</taxon>
        <taxon>Myida</taxon>
        <taxon>Dreissenoidea</taxon>
        <taxon>Dreissenidae</taxon>
        <taxon>Dreissena</taxon>
    </lineage>
</organism>
<reference evidence="1" key="2">
    <citation type="submission" date="2020-11" db="EMBL/GenBank/DDBJ databases">
        <authorList>
            <person name="McCartney M.A."/>
            <person name="Auch B."/>
            <person name="Kono T."/>
            <person name="Mallez S."/>
            <person name="Becker A."/>
            <person name="Gohl D.M."/>
            <person name="Silverstein K.A.T."/>
            <person name="Koren S."/>
            <person name="Bechman K.B."/>
            <person name="Herman A."/>
            <person name="Abrahante J.E."/>
            <person name="Garbe J."/>
        </authorList>
    </citation>
    <scope>NUCLEOTIDE SEQUENCE</scope>
    <source>
        <strain evidence="1">Duluth1</strain>
        <tissue evidence="1">Whole animal</tissue>
    </source>
</reference>
<evidence type="ECO:0000313" key="2">
    <source>
        <dbReference type="Proteomes" id="UP000828390"/>
    </source>
</evidence>
<sequence length="82" mass="9607">MEKQQDTTEIISKELNSLLTSTEDFLEEKFIKHIAGEPHSLFSEFNFKNWPKMMKNTHRSSKIMVSAISTKAAVIYRKRKCQ</sequence>
<comment type="caution">
    <text evidence="1">The sequence shown here is derived from an EMBL/GenBank/DDBJ whole genome shotgun (WGS) entry which is preliminary data.</text>
</comment>
<evidence type="ECO:0000313" key="1">
    <source>
        <dbReference type="EMBL" id="KAH3889520.1"/>
    </source>
</evidence>
<reference evidence="1" key="1">
    <citation type="journal article" date="2019" name="bioRxiv">
        <title>The Genome of the Zebra Mussel, Dreissena polymorpha: A Resource for Invasive Species Research.</title>
        <authorList>
            <person name="McCartney M.A."/>
            <person name="Auch B."/>
            <person name="Kono T."/>
            <person name="Mallez S."/>
            <person name="Zhang Y."/>
            <person name="Obille A."/>
            <person name="Becker A."/>
            <person name="Abrahante J.E."/>
            <person name="Garbe J."/>
            <person name="Badalamenti J.P."/>
            <person name="Herman A."/>
            <person name="Mangelson H."/>
            <person name="Liachko I."/>
            <person name="Sullivan S."/>
            <person name="Sone E.D."/>
            <person name="Koren S."/>
            <person name="Silverstein K.A.T."/>
            <person name="Beckman K.B."/>
            <person name="Gohl D.M."/>
        </authorList>
    </citation>
    <scope>NUCLEOTIDE SEQUENCE</scope>
    <source>
        <strain evidence="1">Duluth1</strain>
        <tissue evidence="1">Whole animal</tissue>
    </source>
</reference>
<name>A0A9D4N5P2_DREPO</name>
<gene>
    <name evidence="1" type="ORF">DPMN_013577</name>
</gene>
<dbReference type="AlphaFoldDB" id="A0A9D4N5P2"/>